<dbReference type="Gene3D" id="3.30.260.10">
    <property type="entry name" value="TCP-1-like chaperonin intermediate domain"/>
    <property type="match status" value="1"/>
</dbReference>
<dbReference type="PANTHER" id="PTHR45633">
    <property type="entry name" value="60 KDA HEAT SHOCK PROTEIN, MITOCHONDRIAL"/>
    <property type="match status" value="1"/>
</dbReference>
<keyword evidence="6" id="KW-0963">Cytoplasm</keyword>
<evidence type="ECO:0000313" key="11">
    <source>
        <dbReference type="Proteomes" id="UP000601597"/>
    </source>
</evidence>
<name>A0ABQ3AXI8_9GAMM</name>
<keyword evidence="11" id="KW-1185">Reference proteome</keyword>
<sequence length="548" mass="57634">MAAKDVKFGDSARKRMVAGVNVLADAVRVTLGPKGRNVVLDKSFGAPTVTKDGVSVAKEIELKDKFENMGAQMVKEVASQTNDSAGDGTTTATVLAQSIVNEGIKAVTAGMNPMDLKRGIDKGTAAAVQAIRDMAKPCDDSRNIAQVGTISANGDEAIGKIIADAMQKVGKEGVITVEEGRGLDDELDVVEGMQFDRGYLSPYFINNQDSMSAELEDPYILLVDKKISNIRELLPVLEAVAKAGKPLQIIAEDIEGEALATLVVNNMRGIVKVNAVKAPGFGDRRKEMLQDIAILSGGTVISEEVGLTLENTTLDDLGTAKRVNVTKENTTLIGGAGDQADIEARVEQIRKQIEDSTSDYDKEKLQERVAKLAGGVAVVKVGAGSEVEMKEKKARVEDALHSTRAAVEEGIVPGGGVTLIRVIAALDKVDAINDEQKAGVNILRRAMEAPLRQIVFNAGGESSVVVNKVRDGEGSFGYNAATEEYGDMLEMGILDPAKVTRSALQAAASVASLIITTEAMIADEPEEEGAGGGGMPDMGGMGGMGGMM</sequence>
<dbReference type="EMBL" id="BMXV01000003">
    <property type="protein sequence ID" value="GGY70886.1"/>
    <property type="molecule type" value="Genomic_DNA"/>
</dbReference>
<comment type="subunit">
    <text evidence="6 8">Forms a cylinder of 14 subunits composed of two heptameric rings stacked back-to-back. Interacts with the co-chaperonin GroES.</text>
</comment>
<evidence type="ECO:0000256" key="3">
    <source>
        <dbReference type="ARBA" id="ARBA00022840"/>
    </source>
</evidence>
<dbReference type="RefSeq" id="WP_189575474.1">
    <property type="nucleotide sequence ID" value="NZ_BMXV01000003.1"/>
</dbReference>
<evidence type="ECO:0000256" key="8">
    <source>
        <dbReference type="RuleBase" id="RU000419"/>
    </source>
</evidence>
<dbReference type="InterPro" id="IPR027409">
    <property type="entry name" value="GroEL-like_apical_dom_sf"/>
</dbReference>
<keyword evidence="9" id="KW-0175">Coiled coil</keyword>
<evidence type="ECO:0000313" key="10">
    <source>
        <dbReference type="EMBL" id="GGY70886.1"/>
    </source>
</evidence>
<dbReference type="CDD" id="cd03344">
    <property type="entry name" value="GroEL"/>
    <property type="match status" value="1"/>
</dbReference>
<dbReference type="NCBIfam" id="NF009487">
    <property type="entry name" value="PRK12849.1"/>
    <property type="match status" value="1"/>
</dbReference>
<dbReference type="InterPro" id="IPR018370">
    <property type="entry name" value="Chaperonin_Cpn60_CS"/>
</dbReference>
<feature type="binding site" evidence="6">
    <location>
        <begin position="479"/>
        <end position="481"/>
    </location>
    <ligand>
        <name>ATP</name>
        <dbReference type="ChEBI" id="CHEBI:30616"/>
    </ligand>
</feature>
<dbReference type="HAMAP" id="MF_00600">
    <property type="entry name" value="CH60"/>
    <property type="match status" value="1"/>
</dbReference>
<dbReference type="Gene3D" id="3.50.7.10">
    <property type="entry name" value="GroEL"/>
    <property type="match status" value="1"/>
</dbReference>
<dbReference type="InterPro" id="IPR027410">
    <property type="entry name" value="TCP-1-like_intermed_sf"/>
</dbReference>
<feature type="binding site" evidence="6">
    <location>
        <begin position="87"/>
        <end position="91"/>
    </location>
    <ligand>
        <name>ATP</name>
        <dbReference type="ChEBI" id="CHEBI:30616"/>
    </ligand>
</feature>
<keyword evidence="3 6" id="KW-0067">ATP-binding</keyword>
<evidence type="ECO:0000256" key="6">
    <source>
        <dbReference type="HAMAP-Rule" id="MF_00600"/>
    </source>
</evidence>
<comment type="subcellular location">
    <subcellularLocation>
        <location evidence="6">Cytoplasm</location>
    </subcellularLocation>
</comment>
<keyword evidence="2 6" id="KW-0547">Nucleotide-binding</keyword>
<feature type="binding site" evidence="6">
    <location>
        <position position="495"/>
    </location>
    <ligand>
        <name>ATP</name>
        <dbReference type="ChEBI" id="CHEBI:30616"/>
    </ligand>
</feature>
<dbReference type="InterPro" id="IPR001844">
    <property type="entry name" value="Cpn60/GroEL"/>
</dbReference>
<dbReference type="NCBIfam" id="NF009488">
    <property type="entry name" value="PRK12850.1"/>
    <property type="match status" value="1"/>
</dbReference>
<evidence type="ECO:0000256" key="4">
    <source>
        <dbReference type="ARBA" id="ARBA00023186"/>
    </source>
</evidence>
<dbReference type="EC" id="5.6.1.7" evidence="6"/>
<evidence type="ECO:0000256" key="7">
    <source>
        <dbReference type="RuleBase" id="RU000418"/>
    </source>
</evidence>
<dbReference type="Pfam" id="PF00118">
    <property type="entry name" value="Cpn60_TCP1"/>
    <property type="match status" value="1"/>
</dbReference>
<dbReference type="NCBIfam" id="NF009489">
    <property type="entry name" value="PRK12851.1"/>
    <property type="match status" value="1"/>
</dbReference>
<accession>A0ABQ3AXI8</accession>
<dbReference type="SUPFAM" id="SSF54849">
    <property type="entry name" value="GroEL-intermediate domain like"/>
    <property type="match status" value="1"/>
</dbReference>
<dbReference type="InterPro" id="IPR027413">
    <property type="entry name" value="GROEL-like_equatorial_sf"/>
</dbReference>
<feature type="binding site" evidence="6">
    <location>
        <begin position="30"/>
        <end position="33"/>
    </location>
    <ligand>
        <name>ATP</name>
        <dbReference type="ChEBI" id="CHEBI:30616"/>
    </ligand>
</feature>
<protein>
    <recommendedName>
        <fullName evidence="6">Chaperonin GroEL</fullName>
        <ecNumber evidence="6">5.6.1.7</ecNumber>
    </recommendedName>
    <alternativeName>
        <fullName evidence="6">60 kDa chaperonin</fullName>
    </alternativeName>
    <alternativeName>
        <fullName evidence="6">Chaperonin-60</fullName>
        <shortName evidence="6">Cpn60</shortName>
    </alternativeName>
</protein>
<feature type="binding site" evidence="6">
    <location>
        <position position="51"/>
    </location>
    <ligand>
        <name>ATP</name>
        <dbReference type="ChEBI" id="CHEBI:30616"/>
    </ligand>
</feature>
<evidence type="ECO:0000256" key="2">
    <source>
        <dbReference type="ARBA" id="ARBA00022741"/>
    </source>
</evidence>
<comment type="similarity">
    <text evidence="1 6 7">Belongs to the chaperonin (HSP60) family.</text>
</comment>
<dbReference type="SUPFAM" id="SSF52029">
    <property type="entry name" value="GroEL apical domain-like"/>
    <property type="match status" value="1"/>
</dbReference>
<evidence type="ECO:0000256" key="1">
    <source>
        <dbReference type="ARBA" id="ARBA00006607"/>
    </source>
</evidence>
<dbReference type="Proteomes" id="UP000601597">
    <property type="component" value="Unassembled WGS sequence"/>
</dbReference>
<comment type="function">
    <text evidence="6 8">Together with its co-chaperonin GroES, plays an essential role in assisting protein folding. The GroEL-GroES system forms a nano-cage that allows encapsulation of the non-native substrate proteins and provides a physical environment optimized to promote and accelerate protein folding.</text>
</comment>
<organism evidence="10 11">
    <name type="scientific">Marinobacter zhanjiangensis</name>
    <dbReference type="NCBI Taxonomy" id="578215"/>
    <lineage>
        <taxon>Bacteria</taxon>
        <taxon>Pseudomonadati</taxon>
        <taxon>Pseudomonadota</taxon>
        <taxon>Gammaproteobacteria</taxon>
        <taxon>Pseudomonadales</taxon>
        <taxon>Marinobacteraceae</taxon>
        <taxon>Marinobacter</taxon>
    </lineage>
</organism>
<evidence type="ECO:0000256" key="5">
    <source>
        <dbReference type="ARBA" id="ARBA00023235"/>
    </source>
</evidence>
<proteinExistence type="inferred from homology"/>
<keyword evidence="5 6" id="KW-0413">Isomerase</keyword>
<reference evidence="11" key="1">
    <citation type="journal article" date="2019" name="Int. J. Syst. Evol. Microbiol.">
        <title>The Global Catalogue of Microorganisms (GCM) 10K type strain sequencing project: providing services to taxonomists for standard genome sequencing and annotation.</title>
        <authorList>
            <consortium name="The Broad Institute Genomics Platform"/>
            <consortium name="The Broad Institute Genome Sequencing Center for Infectious Disease"/>
            <person name="Wu L."/>
            <person name="Ma J."/>
        </authorList>
    </citation>
    <scope>NUCLEOTIDE SEQUENCE [LARGE SCALE GENOMIC DNA]</scope>
    <source>
        <strain evidence="11">KCTC 22280</strain>
    </source>
</reference>
<gene>
    <name evidence="6 10" type="primary">groL</name>
    <name evidence="6" type="synonym">groEL</name>
    <name evidence="10" type="ORF">GCM10007071_17460</name>
</gene>
<dbReference type="PRINTS" id="PR00298">
    <property type="entry name" value="CHAPERONIN60"/>
</dbReference>
<evidence type="ECO:0000256" key="9">
    <source>
        <dbReference type="SAM" id="Coils"/>
    </source>
</evidence>
<keyword evidence="4 6" id="KW-0143">Chaperone</keyword>
<dbReference type="PROSITE" id="PS00296">
    <property type="entry name" value="CHAPERONINS_CPN60"/>
    <property type="match status" value="1"/>
</dbReference>
<feature type="binding site" evidence="6">
    <location>
        <position position="415"/>
    </location>
    <ligand>
        <name>ATP</name>
        <dbReference type="ChEBI" id="CHEBI:30616"/>
    </ligand>
</feature>
<dbReference type="SUPFAM" id="SSF48592">
    <property type="entry name" value="GroEL equatorial domain-like"/>
    <property type="match status" value="1"/>
</dbReference>
<dbReference type="NCBIfam" id="NF000592">
    <property type="entry name" value="PRK00013.1"/>
    <property type="match status" value="1"/>
</dbReference>
<comment type="caution">
    <text evidence="10">The sequence shown here is derived from an EMBL/GenBank/DDBJ whole genome shotgun (WGS) entry which is preliminary data.</text>
</comment>
<dbReference type="Gene3D" id="1.10.560.10">
    <property type="entry name" value="GroEL-like equatorial domain"/>
    <property type="match status" value="1"/>
</dbReference>
<feature type="coiled-coil region" evidence="9">
    <location>
        <begin position="339"/>
        <end position="366"/>
    </location>
</feature>
<dbReference type="InterPro" id="IPR002423">
    <property type="entry name" value="Cpn60/GroEL/TCP-1"/>
</dbReference>
<dbReference type="NCBIfam" id="TIGR02348">
    <property type="entry name" value="GroEL"/>
    <property type="match status" value="1"/>
</dbReference>